<evidence type="ECO:0000313" key="1">
    <source>
        <dbReference type="EMBL" id="MFB9755710.1"/>
    </source>
</evidence>
<dbReference type="RefSeq" id="WP_344908778.1">
    <property type="nucleotide sequence ID" value="NZ_BAAAYO010000006.1"/>
</dbReference>
<gene>
    <name evidence="1" type="ORF">ACFFNY_29370</name>
</gene>
<dbReference type="InterPro" id="IPR008978">
    <property type="entry name" value="HSP20-like_chaperone"/>
</dbReference>
<evidence type="ECO:0000313" key="2">
    <source>
        <dbReference type="Proteomes" id="UP001589619"/>
    </source>
</evidence>
<keyword evidence="2" id="KW-1185">Reference proteome</keyword>
<dbReference type="EMBL" id="JBHMAG010000018">
    <property type="protein sequence ID" value="MFB9755710.1"/>
    <property type="molecule type" value="Genomic_DNA"/>
</dbReference>
<protein>
    <submittedName>
        <fullName evidence="1">Hsp20/alpha crystallin family protein</fullName>
    </submittedName>
</protein>
<dbReference type="Proteomes" id="UP001589619">
    <property type="component" value="Unassembled WGS sequence"/>
</dbReference>
<organism evidence="1 2">
    <name type="scientific">Paenibacillus hodogayensis</name>
    <dbReference type="NCBI Taxonomy" id="279208"/>
    <lineage>
        <taxon>Bacteria</taxon>
        <taxon>Bacillati</taxon>
        <taxon>Bacillota</taxon>
        <taxon>Bacilli</taxon>
        <taxon>Bacillales</taxon>
        <taxon>Paenibacillaceae</taxon>
        <taxon>Paenibacillus</taxon>
    </lineage>
</organism>
<comment type="caution">
    <text evidence="1">The sequence shown here is derived from an EMBL/GenBank/DDBJ whole genome shotgun (WGS) entry which is preliminary data.</text>
</comment>
<dbReference type="CDD" id="cd00298">
    <property type="entry name" value="ACD_sHsps_p23-like"/>
    <property type="match status" value="1"/>
</dbReference>
<name>A0ABV5W574_9BACL</name>
<proteinExistence type="predicted"/>
<reference evidence="1 2" key="1">
    <citation type="submission" date="2024-09" db="EMBL/GenBank/DDBJ databases">
        <authorList>
            <person name="Sun Q."/>
            <person name="Mori K."/>
        </authorList>
    </citation>
    <scope>NUCLEOTIDE SEQUENCE [LARGE SCALE GENOMIC DNA]</scope>
    <source>
        <strain evidence="1 2">JCM 12520</strain>
    </source>
</reference>
<sequence>MTRNQTNRPPGEDGQRTNWRQFERLFDELFPNAVPPGTGDSIARIGQFVRGVMERAVPETPPYQEQTADSGQSALFQPHIGETERYLKVRIRIPGSIDPRKLQLFVNGLALVIEGPLGHSQTVPLPVPVGVKTMQAAYRDGTLHIRLTKRTPPPYKELYVQYP</sequence>
<accession>A0ABV5W574</accession>
<dbReference type="SUPFAM" id="SSF49764">
    <property type="entry name" value="HSP20-like chaperones"/>
    <property type="match status" value="1"/>
</dbReference>